<dbReference type="Pfam" id="PF04359">
    <property type="entry name" value="DUF493"/>
    <property type="match status" value="1"/>
</dbReference>
<comment type="similarity">
    <text evidence="1 2">Belongs to the UPF0250 family.</text>
</comment>
<evidence type="ECO:0000256" key="2">
    <source>
        <dbReference type="HAMAP-Rule" id="MF_00659"/>
    </source>
</evidence>
<protein>
    <recommendedName>
        <fullName evidence="2">UPF0250 protein BA177_12630</fullName>
    </recommendedName>
</protein>
<dbReference type="PANTHER" id="PTHR38036">
    <property type="entry name" value="UPF0250 PROTEIN YBED"/>
    <property type="match status" value="1"/>
</dbReference>
<dbReference type="SUPFAM" id="SSF117991">
    <property type="entry name" value="YbeD/HP0495-like"/>
    <property type="match status" value="1"/>
</dbReference>
<evidence type="ECO:0000256" key="1">
    <source>
        <dbReference type="ARBA" id="ARBA00008460"/>
    </source>
</evidence>
<dbReference type="HAMAP" id="MF_00659">
    <property type="entry name" value="UPF0250"/>
    <property type="match status" value="1"/>
</dbReference>
<gene>
    <name evidence="3" type="ORF">BA177_12630</name>
</gene>
<dbReference type="STRING" id="1548547.BA177_12630"/>
<dbReference type="Proteomes" id="UP000092695">
    <property type="component" value="Chromosome"/>
</dbReference>
<dbReference type="OrthoDB" id="9793424at2"/>
<dbReference type="PANTHER" id="PTHR38036:SF1">
    <property type="entry name" value="UPF0250 PROTEIN YBED"/>
    <property type="match status" value="1"/>
</dbReference>
<evidence type="ECO:0000313" key="4">
    <source>
        <dbReference type="Proteomes" id="UP000092695"/>
    </source>
</evidence>
<dbReference type="Gene3D" id="3.30.70.260">
    <property type="match status" value="1"/>
</dbReference>
<dbReference type="RefSeq" id="WP_068616742.1">
    <property type="nucleotide sequence ID" value="NZ_CP016268.1"/>
</dbReference>
<dbReference type="EMBL" id="CP016268">
    <property type="protein sequence ID" value="ANO51935.1"/>
    <property type="molecule type" value="Genomic_DNA"/>
</dbReference>
<dbReference type="KEGG" id="woc:BA177_12630"/>
<accession>A0A193LHC9</accession>
<organism evidence="3 4">
    <name type="scientific">Woeseia oceani</name>
    <dbReference type="NCBI Taxonomy" id="1548547"/>
    <lineage>
        <taxon>Bacteria</taxon>
        <taxon>Pseudomonadati</taxon>
        <taxon>Pseudomonadota</taxon>
        <taxon>Gammaproteobacteria</taxon>
        <taxon>Woeseiales</taxon>
        <taxon>Woeseiaceae</taxon>
        <taxon>Woeseia</taxon>
    </lineage>
</organism>
<keyword evidence="4" id="KW-1185">Reference proteome</keyword>
<dbReference type="GO" id="GO:0005829">
    <property type="term" value="C:cytosol"/>
    <property type="evidence" value="ECO:0007669"/>
    <property type="project" value="TreeGrafter"/>
</dbReference>
<dbReference type="InterPro" id="IPR027471">
    <property type="entry name" value="YbeD-like_sf"/>
</dbReference>
<name>A0A193LHC9_9GAMM</name>
<sequence>MSDEKPSLLEFPCEFPIKMMGRDSAEFQTTARRIVEQHAGPVSDEAIRTSPSRNGRFISITITIDAESQAQLDAIYIDLSAHDDVLVAL</sequence>
<dbReference type="InterPro" id="IPR007454">
    <property type="entry name" value="UPF0250_YbeD-like"/>
</dbReference>
<evidence type="ECO:0000313" key="3">
    <source>
        <dbReference type="EMBL" id="ANO51935.1"/>
    </source>
</evidence>
<reference evidence="3 4" key="1">
    <citation type="submission" date="2016-06" db="EMBL/GenBank/DDBJ databases">
        <title>Complete genome sequence of a deep-branching marine Gamma Proteobacterium Woeseia oceani type strain XK5.</title>
        <authorList>
            <person name="Mu D."/>
            <person name="Du Z."/>
        </authorList>
    </citation>
    <scope>NUCLEOTIDE SEQUENCE [LARGE SCALE GENOMIC DNA]</scope>
    <source>
        <strain evidence="3 4">XK5</strain>
    </source>
</reference>
<dbReference type="AlphaFoldDB" id="A0A193LHC9"/>
<proteinExistence type="inferred from homology"/>